<dbReference type="Gene3D" id="2.40.10.10">
    <property type="entry name" value="Trypsin-like serine proteases"/>
    <property type="match status" value="2"/>
</dbReference>
<dbReference type="InterPro" id="IPR008984">
    <property type="entry name" value="SMAD_FHA_dom_sf"/>
</dbReference>
<proteinExistence type="predicted"/>
<dbReference type="SUPFAM" id="SSF50494">
    <property type="entry name" value="Trypsin-like serine proteases"/>
    <property type="match status" value="1"/>
</dbReference>
<gene>
    <name evidence="2" type="ORF">DWV29_20150</name>
</gene>
<accession>A0A413FAU6</accession>
<dbReference type="SUPFAM" id="SSF49879">
    <property type="entry name" value="SMAD/FHA domain"/>
    <property type="match status" value="1"/>
</dbReference>
<protein>
    <submittedName>
        <fullName evidence="2">FHA domain-containing protein</fullName>
    </submittedName>
</protein>
<dbReference type="InterPro" id="IPR009003">
    <property type="entry name" value="Peptidase_S1_PA"/>
</dbReference>
<feature type="domain" description="FHA" evidence="1">
    <location>
        <begin position="389"/>
        <end position="441"/>
    </location>
</feature>
<reference evidence="2 3" key="1">
    <citation type="submission" date="2018-08" db="EMBL/GenBank/DDBJ databases">
        <title>A genome reference for cultivated species of the human gut microbiota.</title>
        <authorList>
            <person name="Zou Y."/>
            <person name="Xue W."/>
            <person name="Luo G."/>
        </authorList>
    </citation>
    <scope>NUCLEOTIDE SEQUENCE [LARGE SCALE GENOMIC DNA]</scope>
    <source>
        <strain evidence="2 3">AF04-15</strain>
    </source>
</reference>
<dbReference type="InterPro" id="IPR000253">
    <property type="entry name" value="FHA_dom"/>
</dbReference>
<dbReference type="SMART" id="SM00240">
    <property type="entry name" value="FHA"/>
    <property type="match status" value="1"/>
</dbReference>
<dbReference type="EMBL" id="QSBM01000017">
    <property type="protein sequence ID" value="RGX26025.1"/>
    <property type="molecule type" value="Genomic_DNA"/>
</dbReference>
<dbReference type="PROSITE" id="PS50006">
    <property type="entry name" value="FHA_DOMAIN"/>
    <property type="match status" value="1"/>
</dbReference>
<sequence>MRRIKYGIWCLLIVISLMAGGITAYAEGEGKAAAAREGVVRILVDWPDGYSTGTGFGVGEPGADADTFVTNWHVVTSSGQYDYREGKVYILLDDETWFKYGWIPLAPGEQMVEGGDYGQDGQGNVYKKLIIDVHLGAAVECEVLYAENEYPDVAVIRTAEPVKNVKTLPLRKVSEGNVGEDVLAIGYPGSADSGSLTYTEDGAETEKIKASVTAVSVSGGVVSRCIPLEIFGNTDCIVHGAHINHGNSGGPLVLKKDGSVIGINTYGYGEQSMEYSVSIYIDYAIGILDQLGLPYTMAKDGGQGLSGQLVIILAGVGILAVLAVVLVVVRKKQKGKAAVSAGSPAAVPAFQPAPGPSGGDAMYGAPSQLRLQGLTGVFAGRRFQLKPETRMGRDPQRCDFVYPAGTKGISGLHCIISQGPAGLTVTDVGSTWGTTVNGTKLVPNQPCPLNIGDRICLGSVEEEFQITGKGGAV</sequence>
<dbReference type="Gene3D" id="2.60.200.20">
    <property type="match status" value="1"/>
</dbReference>
<organism evidence="2 3">
    <name type="scientific">Enterocloster asparagiformis</name>
    <dbReference type="NCBI Taxonomy" id="333367"/>
    <lineage>
        <taxon>Bacteria</taxon>
        <taxon>Bacillati</taxon>
        <taxon>Bacillota</taxon>
        <taxon>Clostridia</taxon>
        <taxon>Lachnospirales</taxon>
        <taxon>Lachnospiraceae</taxon>
        <taxon>Enterocloster</taxon>
    </lineage>
</organism>
<name>A0A413FAU6_9FIRM</name>
<dbReference type="CDD" id="cd00060">
    <property type="entry name" value="FHA"/>
    <property type="match status" value="1"/>
</dbReference>
<dbReference type="PANTHER" id="PTHR43019:SF23">
    <property type="entry name" value="PROTEASE DO-LIKE 5, CHLOROPLASTIC"/>
    <property type="match status" value="1"/>
</dbReference>
<dbReference type="Pfam" id="PF00498">
    <property type="entry name" value="FHA"/>
    <property type="match status" value="1"/>
</dbReference>
<dbReference type="RefSeq" id="WP_007708866.1">
    <property type="nucleotide sequence ID" value="NZ_JAWYJI010000172.1"/>
</dbReference>
<dbReference type="OrthoDB" id="9783862at2"/>
<comment type="caution">
    <text evidence="2">The sequence shown here is derived from an EMBL/GenBank/DDBJ whole genome shotgun (WGS) entry which is preliminary data.</text>
</comment>
<dbReference type="AlphaFoldDB" id="A0A413FAU6"/>
<dbReference type="Proteomes" id="UP000283880">
    <property type="component" value="Unassembled WGS sequence"/>
</dbReference>
<dbReference type="PANTHER" id="PTHR43019">
    <property type="entry name" value="SERINE ENDOPROTEASE DEGS"/>
    <property type="match status" value="1"/>
</dbReference>
<evidence type="ECO:0000313" key="2">
    <source>
        <dbReference type="EMBL" id="RGX26025.1"/>
    </source>
</evidence>
<dbReference type="InterPro" id="IPR043504">
    <property type="entry name" value="Peptidase_S1_PA_chymotrypsin"/>
</dbReference>
<dbReference type="Pfam" id="PF13365">
    <property type="entry name" value="Trypsin_2"/>
    <property type="match status" value="1"/>
</dbReference>
<evidence type="ECO:0000259" key="1">
    <source>
        <dbReference type="PROSITE" id="PS50006"/>
    </source>
</evidence>
<evidence type="ECO:0000313" key="3">
    <source>
        <dbReference type="Proteomes" id="UP000283880"/>
    </source>
</evidence>